<protein>
    <recommendedName>
        <fullName evidence="2">MIT domain-containing protein</fullName>
    </recommendedName>
</protein>
<feature type="domain" description="MIT" evidence="2">
    <location>
        <begin position="262"/>
        <end position="326"/>
    </location>
</feature>
<dbReference type="RefSeq" id="XP_017997359.1">
    <property type="nucleotide sequence ID" value="XM_018139111.1"/>
</dbReference>
<dbReference type="SUPFAM" id="SSF116846">
    <property type="entry name" value="MIT domain"/>
    <property type="match status" value="1"/>
</dbReference>
<proteinExistence type="predicted"/>
<dbReference type="Gene3D" id="1.20.58.80">
    <property type="entry name" value="Phosphotransferase system, lactose/cellobiose-type IIA subunit"/>
    <property type="match status" value="1"/>
</dbReference>
<dbReference type="AlphaFoldDB" id="A0A0N1NYW1"/>
<feature type="region of interest" description="Disordered" evidence="1">
    <location>
        <begin position="340"/>
        <end position="364"/>
    </location>
</feature>
<feature type="region of interest" description="Disordered" evidence="1">
    <location>
        <begin position="1"/>
        <end position="54"/>
    </location>
</feature>
<dbReference type="Pfam" id="PF04212">
    <property type="entry name" value="MIT"/>
    <property type="match status" value="1"/>
</dbReference>
<dbReference type="InterPro" id="IPR007330">
    <property type="entry name" value="MIT_dom"/>
</dbReference>
<feature type="compositionally biased region" description="Low complexity" evidence="1">
    <location>
        <begin position="140"/>
        <end position="157"/>
    </location>
</feature>
<dbReference type="VEuPathDB" id="FungiDB:AB675_10346"/>
<gene>
    <name evidence="3" type="ORF">AB675_10346</name>
</gene>
<dbReference type="InterPro" id="IPR036181">
    <property type="entry name" value="MIT_dom_sf"/>
</dbReference>
<dbReference type="OrthoDB" id="2245455at2759"/>
<evidence type="ECO:0000313" key="3">
    <source>
        <dbReference type="EMBL" id="KPI37396.1"/>
    </source>
</evidence>
<feature type="compositionally biased region" description="Polar residues" evidence="1">
    <location>
        <begin position="220"/>
        <end position="232"/>
    </location>
</feature>
<sequence>MTPAVSNRRSQRSNSTSSSVLTVRKSLSLSSKQNPRSTHLRAAHSISPDRGSIDHLAPIYNYSARRGSFDDSKGLNNRNINRWSQSTSSSTGDQDPNRRLPQNASYGVNTTQRQLGRSPQRGQTRSQKSSNDFDKSFLVPGSTGSPRSGRSPNGSGPALTPTSVYNTTTTGDYFGETWQNRKLNKFGEPITAMSIQYVTTGTHRPRRIEDVAEERPSPQLPSKSEFSTNSNVGAVDEESAASMAAEPKRSRGHRSPTQKTMLSRALAKANTAVLLDNSSKIDGAIEAYAEACELLQQVMARSSDMDDRKKLSAIRKTYSNRIAELHDLDDPFANLMDKELPDDPPAQETNAAFSRAKARALSMP</sequence>
<feature type="region of interest" description="Disordered" evidence="1">
    <location>
        <begin position="212"/>
        <end position="262"/>
    </location>
</feature>
<dbReference type="PANTHER" id="PTHR37327">
    <property type="entry name" value="CHROMOSOME 1, WHOLE GENOME SHOTGUN SEQUENCE"/>
    <property type="match status" value="1"/>
</dbReference>
<feature type="compositionally biased region" description="Polar residues" evidence="1">
    <location>
        <begin position="74"/>
        <end position="83"/>
    </location>
</feature>
<feature type="compositionally biased region" description="Polar residues" evidence="1">
    <location>
        <begin position="25"/>
        <end position="37"/>
    </location>
</feature>
<evidence type="ECO:0000313" key="4">
    <source>
        <dbReference type="Proteomes" id="UP000038010"/>
    </source>
</evidence>
<dbReference type="STRING" id="1664694.A0A0N1NYW1"/>
<keyword evidence="4" id="KW-1185">Reference proteome</keyword>
<dbReference type="GeneID" id="28730991"/>
<dbReference type="EMBL" id="LFJN01000024">
    <property type="protein sequence ID" value="KPI37396.1"/>
    <property type="molecule type" value="Genomic_DNA"/>
</dbReference>
<reference evidence="3 4" key="1">
    <citation type="submission" date="2015-06" db="EMBL/GenBank/DDBJ databases">
        <title>Draft genome of the ant-associated black yeast Phialophora attae CBS 131958.</title>
        <authorList>
            <person name="Moreno L.F."/>
            <person name="Stielow B.J."/>
            <person name="de Hoog S."/>
            <person name="Vicente V.A."/>
            <person name="Weiss V.A."/>
            <person name="de Vries M."/>
            <person name="Cruz L.M."/>
            <person name="Souza E.M."/>
        </authorList>
    </citation>
    <scope>NUCLEOTIDE SEQUENCE [LARGE SCALE GENOMIC DNA]</scope>
    <source>
        <strain evidence="3 4">CBS 131958</strain>
    </source>
</reference>
<feature type="compositionally biased region" description="Polar residues" evidence="1">
    <location>
        <begin position="100"/>
        <end position="130"/>
    </location>
</feature>
<organism evidence="3 4">
    <name type="scientific">Cyphellophora attinorum</name>
    <dbReference type="NCBI Taxonomy" id="1664694"/>
    <lineage>
        <taxon>Eukaryota</taxon>
        <taxon>Fungi</taxon>
        <taxon>Dikarya</taxon>
        <taxon>Ascomycota</taxon>
        <taxon>Pezizomycotina</taxon>
        <taxon>Eurotiomycetes</taxon>
        <taxon>Chaetothyriomycetidae</taxon>
        <taxon>Chaetothyriales</taxon>
        <taxon>Cyphellophoraceae</taxon>
        <taxon>Cyphellophora</taxon>
    </lineage>
</organism>
<name>A0A0N1NYW1_9EURO</name>
<feature type="region of interest" description="Disordered" evidence="1">
    <location>
        <begin position="66"/>
        <end position="164"/>
    </location>
</feature>
<feature type="compositionally biased region" description="Low complexity" evidence="1">
    <location>
        <begin position="84"/>
        <end position="94"/>
    </location>
</feature>
<dbReference type="Proteomes" id="UP000038010">
    <property type="component" value="Unassembled WGS sequence"/>
</dbReference>
<evidence type="ECO:0000259" key="2">
    <source>
        <dbReference type="Pfam" id="PF04212"/>
    </source>
</evidence>
<comment type="caution">
    <text evidence="3">The sequence shown here is derived from an EMBL/GenBank/DDBJ whole genome shotgun (WGS) entry which is preliminary data.</text>
</comment>
<feature type="compositionally biased region" description="Low complexity" evidence="1">
    <location>
        <begin position="1"/>
        <end position="24"/>
    </location>
</feature>
<accession>A0A0N1NYW1</accession>
<evidence type="ECO:0000256" key="1">
    <source>
        <dbReference type="SAM" id="MobiDB-lite"/>
    </source>
</evidence>
<dbReference type="PANTHER" id="PTHR37327:SF1">
    <property type="entry name" value="MICROTUBULE INTERACTING AND TRANSPORT DOMAIN-CONTAINING PROTEIN"/>
    <property type="match status" value="1"/>
</dbReference>